<protein>
    <submittedName>
        <fullName evidence="1">Uncharacterized protein</fullName>
    </submittedName>
</protein>
<reference evidence="1 3" key="1">
    <citation type="submission" date="2015-09" db="EMBL/GenBank/DDBJ databases">
        <authorList>
            <consortium name="Pathogen Informatics"/>
        </authorList>
    </citation>
    <scope>NUCLEOTIDE SEQUENCE [LARGE SCALE GENOMIC DNA]</scope>
    <source>
        <strain evidence="1 3">2789STDY5608849</strain>
    </source>
</reference>
<accession>A0A174FXK0</accession>
<dbReference type="AlphaFoldDB" id="A0A174FXK0"/>
<dbReference type="RefSeq" id="WP_055228070.1">
    <property type="nucleotide sequence ID" value="NZ_CAXSRP010000007.1"/>
</dbReference>
<organism evidence="1 3">
    <name type="scientific">Fusicatenibacter saccharivorans</name>
    <dbReference type="NCBI Taxonomy" id="1150298"/>
    <lineage>
        <taxon>Bacteria</taxon>
        <taxon>Bacillati</taxon>
        <taxon>Bacillota</taxon>
        <taxon>Clostridia</taxon>
        <taxon>Lachnospirales</taxon>
        <taxon>Lachnospiraceae</taxon>
        <taxon>Fusicatenibacter</taxon>
    </lineage>
</organism>
<dbReference type="EMBL" id="JAFHBD010000006">
    <property type="protein sequence ID" value="MBN2952403.1"/>
    <property type="molecule type" value="Genomic_DNA"/>
</dbReference>
<dbReference type="Proteomes" id="UP000095706">
    <property type="component" value="Unassembled WGS sequence"/>
</dbReference>
<proteinExistence type="predicted"/>
<evidence type="ECO:0000313" key="2">
    <source>
        <dbReference type="EMBL" id="MBN2952403.1"/>
    </source>
</evidence>
<gene>
    <name evidence="1" type="ORF">ERS852406_02202</name>
    <name evidence="2" type="ORF">JTJ23_02130</name>
</gene>
<sequence length="98" mass="11542">MLNSKLFENPEYEELQLNLNVYLRAQRYADEYECPNCGFKGGLVVSQSDCDKYECLNCGHQGSFDQEIADRNDVESEWLSSYTEEEREEVYDKDCSEW</sequence>
<dbReference type="Proteomes" id="UP000737612">
    <property type="component" value="Unassembled WGS sequence"/>
</dbReference>
<reference evidence="2" key="2">
    <citation type="submission" date="2021-02" db="EMBL/GenBank/DDBJ databases">
        <title>Metagenome-assembled genomes from human diarrheal sample B26.</title>
        <authorList>
            <person name="Ateba T.P."/>
            <person name="Alayande K.A."/>
            <person name="Mwanza M."/>
        </authorList>
    </citation>
    <scope>NUCLEOTIDE SEQUENCE</scope>
    <source>
        <strain evidence="2">06WH</strain>
    </source>
</reference>
<dbReference type="EMBL" id="CYYV01000010">
    <property type="protein sequence ID" value="CUO53566.1"/>
    <property type="molecule type" value="Genomic_DNA"/>
</dbReference>
<evidence type="ECO:0000313" key="3">
    <source>
        <dbReference type="Proteomes" id="UP000095706"/>
    </source>
</evidence>
<name>A0A174FXK0_9FIRM</name>
<evidence type="ECO:0000313" key="1">
    <source>
        <dbReference type="EMBL" id="CUO53566.1"/>
    </source>
</evidence>